<comment type="similarity">
    <text evidence="2 11">Belongs to the transketolase family. DXPS subfamily.</text>
</comment>
<dbReference type="SUPFAM" id="SSF52518">
    <property type="entry name" value="Thiamin diphosphate-binding fold (THDP-binding)"/>
    <property type="match status" value="2"/>
</dbReference>
<feature type="binding site" evidence="11">
    <location>
        <begin position="153"/>
        <end position="154"/>
    </location>
    <ligand>
        <name>thiamine diphosphate</name>
        <dbReference type="ChEBI" id="CHEBI:58937"/>
    </ligand>
</feature>
<keyword evidence="9 11" id="KW-0414">Isoprene biosynthesis</keyword>
<dbReference type="CDD" id="cd02007">
    <property type="entry name" value="TPP_DXS"/>
    <property type="match status" value="1"/>
</dbReference>
<comment type="function">
    <text evidence="10 11">Catalyzes the acyloin condensation reaction between C atoms 2 and 3 of pyruvate and glyceraldehyde 3-phosphate to yield 1-deoxy-D-xylulose-5-phosphate (DXP).</text>
</comment>
<dbReference type="GO" id="GO:0016114">
    <property type="term" value="P:terpenoid biosynthetic process"/>
    <property type="evidence" value="ECO:0007669"/>
    <property type="project" value="UniProtKB-UniRule"/>
</dbReference>
<dbReference type="InterPro" id="IPR049557">
    <property type="entry name" value="Transketolase_CS"/>
</dbReference>
<feature type="domain" description="Transketolase-like pyrimidine-binding" evidence="12">
    <location>
        <begin position="319"/>
        <end position="483"/>
    </location>
</feature>
<evidence type="ECO:0000256" key="9">
    <source>
        <dbReference type="ARBA" id="ARBA00023229"/>
    </source>
</evidence>
<dbReference type="PANTHER" id="PTHR43322">
    <property type="entry name" value="1-D-DEOXYXYLULOSE 5-PHOSPHATE SYNTHASE-RELATED"/>
    <property type="match status" value="1"/>
</dbReference>
<dbReference type="PROSITE" id="PS00802">
    <property type="entry name" value="TRANSKETOLASE_2"/>
    <property type="match status" value="1"/>
</dbReference>
<dbReference type="CDD" id="cd07033">
    <property type="entry name" value="TPP_PYR_DXS_TK_like"/>
    <property type="match status" value="1"/>
</dbReference>
<dbReference type="Gene3D" id="3.40.50.920">
    <property type="match status" value="1"/>
</dbReference>
<keyword evidence="7 11" id="KW-0784">Thiamine biosynthesis</keyword>
<keyword evidence="15" id="KW-1185">Reference proteome</keyword>
<dbReference type="RefSeq" id="WP_146795997.1">
    <property type="nucleotide sequence ID" value="NZ_VOLP01000001.1"/>
</dbReference>
<dbReference type="PANTHER" id="PTHR43322:SF5">
    <property type="entry name" value="1-DEOXY-D-XYLULOSE-5-PHOSPHATE SYNTHASE, CHLOROPLASTIC"/>
    <property type="match status" value="1"/>
</dbReference>
<organism evidence="14 16">
    <name type="scientific">Colwellia hornerae</name>
    <dbReference type="NCBI Taxonomy" id="89402"/>
    <lineage>
        <taxon>Bacteria</taxon>
        <taxon>Pseudomonadati</taxon>
        <taxon>Pseudomonadota</taxon>
        <taxon>Gammaproteobacteria</taxon>
        <taxon>Alteromonadales</taxon>
        <taxon>Colwelliaceae</taxon>
        <taxon>Colwellia</taxon>
    </lineage>
</organism>
<evidence type="ECO:0000313" key="16">
    <source>
        <dbReference type="Proteomes" id="UP000321917"/>
    </source>
</evidence>
<dbReference type="GO" id="GO:0005829">
    <property type="term" value="C:cytosol"/>
    <property type="evidence" value="ECO:0007669"/>
    <property type="project" value="TreeGrafter"/>
</dbReference>
<evidence type="ECO:0000256" key="3">
    <source>
        <dbReference type="ARBA" id="ARBA00011738"/>
    </source>
</evidence>
<dbReference type="GO" id="GO:0009228">
    <property type="term" value="P:thiamine biosynthetic process"/>
    <property type="evidence" value="ECO:0007669"/>
    <property type="project" value="UniProtKB-UniRule"/>
</dbReference>
<gene>
    <name evidence="11" type="primary">dxs</name>
    <name evidence="13" type="ORF">ESZ26_00425</name>
    <name evidence="14" type="ORF">ESZ27_17505</name>
</gene>
<dbReference type="Proteomes" id="UP000321917">
    <property type="component" value="Unassembled WGS sequence"/>
</dbReference>
<dbReference type="NCBIfam" id="TIGR00204">
    <property type="entry name" value="dxs"/>
    <property type="match status" value="1"/>
</dbReference>
<dbReference type="InterPro" id="IPR009014">
    <property type="entry name" value="Transketo_C/PFOR_II"/>
</dbReference>
<evidence type="ECO:0000313" key="13">
    <source>
        <dbReference type="EMBL" id="TWX62817.1"/>
    </source>
</evidence>
<dbReference type="InterPro" id="IPR033248">
    <property type="entry name" value="Transketolase_C"/>
</dbReference>
<protein>
    <recommendedName>
        <fullName evidence="11">1-deoxy-D-xylulose-5-phosphate synthase</fullName>
        <ecNumber evidence="11">2.2.1.7</ecNumber>
    </recommendedName>
    <alternativeName>
        <fullName evidence="11">1-deoxyxylulose-5-phosphate synthase</fullName>
        <shortName evidence="11">DXP synthase</shortName>
        <shortName evidence="11">DXPS</shortName>
    </alternativeName>
</protein>
<accession>A0A5C6Q2Y9</accession>
<keyword evidence="6 11" id="KW-0460">Magnesium</keyword>
<evidence type="ECO:0000256" key="7">
    <source>
        <dbReference type="ARBA" id="ARBA00022977"/>
    </source>
</evidence>
<name>A0A5C6Q2Y9_9GAMM</name>
<dbReference type="UniPathway" id="UPA00064">
    <property type="reaction ID" value="UER00091"/>
</dbReference>
<dbReference type="GO" id="GO:0019288">
    <property type="term" value="P:isopentenyl diphosphate biosynthetic process, methylerythritol 4-phosphate pathway"/>
    <property type="evidence" value="ECO:0007669"/>
    <property type="project" value="TreeGrafter"/>
</dbReference>
<comment type="cofactor">
    <cofactor evidence="11">
        <name>Mg(2+)</name>
        <dbReference type="ChEBI" id="CHEBI:18420"/>
    </cofactor>
    <text evidence="11">Binds 1 Mg(2+) ion per subunit.</text>
</comment>
<feature type="binding site" evidence="11">
    <location>
        <position position="80"/>
    </location>
    <ligand>
        <name>thiamine diphosphate</name>
        <dbReference type="ChEBI" id="CHEBI:58937"/>
    </ligand>
</feature>
<dbReference type="AlphaFoldDB" id="A0A5C6Q2Y9"/>
<evidence type="ECO:0000313" key="15">
    <source>
        <dbReference type="Proteomes" id="UP000321525"/>
    </source>
</evidence>
<dbReference type="GO" id="GO:0030976">
    <property type="term" value="F:thiamine pyrophosphate binding"/>
    <property type="evidence" value="ECO:0007669"/>
    <property type="project" value="UniProtKB-UniRule"/>
</dbReference>
<dbReference type="EC" id="2.2.1.7" evidence="11"/>
<dbReference type="OrthoDB" id="9803371at2"/>
<comment type="caution">
    <text evidence="14">The sequence shown here is derived from an EMBL/GenBank/DDBJ whole genome shotgun (WGS) entry which is preliminary data.</text>
</comment>
<dbReference type="SMART" id="SM00861">
    <property type="entry name" value="Transket_pyr"/>
    <property type="match status" value="1"/>
</dbReference>
<evidence type="ECO:0000256" key="2">
    <source>
        <dbReference type="ARBA" id="ARBA00011081"/>
    </source>
</evidence>
<feature type="binding site" evidence="11">
    <location>
        <position position="288"/>
    </location>
    <ligand>
        <name>thiamine diphosphate</name>
        <dbReference type="ChEBI" id="CHEBI:58937"/>
    </ligand>
</feature>
<evidence type="ECO:0000256" key="10">
    <source>
        <dbReference type="ARBA" id="ARBA00055605"/>
    </source>
</evidence>
<dbReference type="Pfam" id="PF02780">
    <property type="entry name" value="Transketolase_C"/>
    <property type="match status" value="1"/>
</dbReference>
<dbReference type="InterPro" id="IPR029061">
    <property type="entry name" value="THDP-binding"/>
</dbReference>
<dbReference type="HAMAP" id="MF_00315">
    <property type="entry name" value="DXP_synth"/>
    <property type="match status" value="1"/>
</dbReference>
<dbReference type="InterPro" id="IPR005477">
    <property type="entry name" value="Dxylulose-5-P_synthase"/>
</dbReference>
<evidence type="ECO:0000313" key="14">
    <source>
        <dbReference type="EMBL" id="TWX63204.1"/>
    </source>
</evidence>
<comment type="cofactor">
    <cofactor evidence="11">
        <name>thiamine diphosphate</name>
        <dbReference type="ChEBI" id="CHEBI:58937"/>
    </cofactor>
    <text evidence="11">Binds 1 thiamine pyrophosphate per subunit.</text>
</comment>
<keyword evidence="8 11" id="KW-0786">Thiamine pyrophosphate</keyword>
<evidence type="ECO:0000256" key="11">
    <source>
        <dbReference type="HAMAP-Rule" id="MF_00315"/>
    </source>
</evidence>
<evidence type="ECO:0000256" key="5">
    <source>
        <dbReference type="ARBA" id="ARBA00022723"/>
    </source>
</evidence>
<dbReference type="Pfam" id="PF02779">
    <property type="entry name" value="Transket_pyr"/>
    <property type="match status" value="1"/>
</dbReference>
<dbReference type="FunFam" id="3.40.50.970:FF:000005">
    <property type="entry name" value="1-deoxy-D-xylulose-5-phosphate synthase"/>
    <property type="match status" value="1"/>
</dbReference>
<evidence type="ECO:0000256" key="6">
    <source>
        <dbReference type="ARBA" id="ARBA00022842"/>
    </source>
</evidence>
<dbReference type="PROSITE" id="PS00801">
    <property type="entry name" value="TRANSKETOLASE_1"/>
    <property type="match status" value="1"/>
</dbReference>
<dbReference type="Gene3D" id="3.40.50.970">
    <property type="match status" value="2"/>
</dbReference>
<dbReference type="Pfam" id="PF13292">
    <property type="entry name" value="DXP_synthase_N"/>
    <property type="match status" value="1"/>
</dbReference>
<evidence type="ECO:0000256" key="8">
    <source>
        <dbReference type="ARBA" id="ARBA00023052"/>
    </source>
</evidence>
<dbReference type="EMBL" id="VOLQ01000049">
    <property type="protein sequence ID" value="TWX63204.1"/>
    <property type="molecule type" value="Genomic_DNA"/>
</dbReference>
<dbReference type="InterPro" id="IPR005475">
    <property type="entry name" value="Transketolase-like_Pyr-bd"/>
</dbReference>
<reference evidence="14 16" key="1">
    <citation type="submission" date="2019-07" db="EMBL/GenBank/DDBJ databases">
        <title>Genomes of sea-ice associated Colwellia species.</title>
        <authorList>
            <person name="Bowman J.P."/>
        </authorList>
    </citation>
    <scope>NUCLEOTIDE SEQUENCE [LARGE SCALE GENOMIC DNA]</scope>
    <source>
        <strain evidence="13 15">ACAM 607</strain>
        <strain evidence="14 16">IC036</strain>
    </source>
</reference>
<comment type="pathway">
    <text evidence="1 11">Metabolic intermediate biosynthesis; 1-deoxy-D-xylulose 5-phosphate biosynthesis; 1-deoxy-D-xylulose 5-phosphate from D-glyceraldehyde 3-phosphate and pyruvate: step 1/1.</text>
</comment>
<dbReference type="InterPro" id="IPR020826">
    <property type="entry name" value="Transketolase_BS"/>
</dbReference>
<feature type="binding site" evidence="11">
    <location>
        <position position="152"/>
    </location>
    <ligand>
        <name>Mg(2+)</name>
        <dbReference type="ChEBI" id="CHEBI:18420"/>
    </ligand>
</feature>
<evidence type="ECO:0000256" key="4">
    <source>
        <dbReference type="ARBA" id="ARBA00022679"/>
    </source>
</evidence>
<comment type="catalytic activity">
    <reaction evidence="11">
        <text>D-glyceraldehyde 3-phosphate + pyruvate + H(+) = 1-deoxy-D-xylulose 5-phosphate + CO2</text>
        <dbReference type="Rhea" id="RHEA:12605"/>
        <dbReference type="ChEBI" id="CHEBI:15361"/>
        <dbReference type="ChEBI" id="CHEBI:15378"/>
        <dbReference type="ChEBI" id="CHEBI:16526"/>
        <dbReference type="ChEBI" id="CHEBI:57792"/>
        <dbReference type="ChEBI" id="CHEBI:59776"/>
        <dbReference type="EC" id="2.2.1.7"/>
    </reaction>
</comment>
<evidence type="ECO:0000259" key="12">
    <source>
        <dbReference type="SMART" id="SM00861"/>
    </source>
</evidence>
<feature type="binding site" evidence="11">
    <location>
        <begin position="121"/>
        <end position="123"/>
    </location>
    <ligand>
        <name>thiamine diphosphate</name>
        <dbReference type="ChEBI" id="CHEBI:58937"/>
    </ligand>
</feature>
<evidence type="ECO:0000256" key="1">
    <source>
        <dbReference type="ARBA" id="ARBA00004980"/>
    </source>
</evidence>
<sequence length="627" mass="68072">MTINLADYPLLANINSPDDLRMLDKSQLTQASTELRSYLLSSVSKSSGHFASGLGTIELTVALHYVYKTPFDHLIWDVGHQAYPHKILTGRRDQLHTIRQKDGLHPFPWREESEYDVLSVGHSSTSISAALGMAVAAEKEAKNRKVVAVIGDGAMTAGMAFEALNHAGDIKSDMLVILNDNEMSISENVGALNNHFAKLLSGSIYTGIREGSKRILKGIPPIKELASRAEEHLKGMVVPSTFFEELGFNYIGPIDGHDVNGLVDTIKNMRNLKGPQILHIATKKGKGYHAAEQDPIKYHAVPKFDPAQTSLPKSKPSLPTYSKIFGDWLCKTAEKNDSLIAITPAMGEGSGMVEFSQRFPKQYFDVAIAEQHAVTFAAGLAIGGKKPVVAIYSSFLQRGYDQFIHDVAIQNLPVLFAIDRAGIVGADGPTHQGSFDLSFMRCIPNIVIMAPSDERECQLMLTTGFNHNGPVAVRYPRGSGNGASLPEISETIEIGKAKTILQTTADTTESKVVILNFGSTLDEAKIAAQQLNTTLIDMRFVKPLDSTLIDQVVKSHHVIVTVEDNAIAGGAGSAVNEYILSQGIAIKILNIGLPDTFIKHGTQQEIHQELGLDSKGIIDKITAFIQG</sequence>
<dbReference type="GO" id="GO:0008661">
    <property type="term" value="F:1-deoxy-D-xylulose-5-phosphate synthase activity"/>
    <property type="evidence" value="ECO:0007669"/>
    <property type="project" value="UniProtKB-UniRule"/>
</dbReference>
<dbReference type="SUPFAM" id="SSF52922">
    <property type="entry name" value="TK C-terminal domain-like"/>
    <property type="match status" value="1"/>
</dbReference>
<proteinExistence type="inferred from homology"/>
<keyword evidence="4 11" id="KW-0808">Transferase</keyword>
<feature type="binding site" evidence="11">
    <location>
        <position position="370"/>
    </location>
    <ligand>
        <name>thiamine diphosphate</name>
        <dbReference type="ChEBI" id="CHEBI:58937"/>
    </ligand>
</feature>
<dbReference type="Proteomes" id="UP000321525">
    <property type="component" value="Unassembled WGS sequence"/>
</dbReference>
<dbReference type="FunFam" id="3.40.50.920:FF:000002">
    <property type="entry name" value="1-deoxy-D-xylulose-5-phosphate synthase"/>
    <property type="match status" value="1"/>
</dbReference>
<dbReference type="EMBL" id="VOLR01000001">
    <property type="protein sequence ID" value="TWX62817.1"/>
    <property type="molecule type" value="Genomic_DNA"/>
</dbReference>
<dbReference type="NCBIfam" id="NF003933">
    <property type="entry name" value="PRK05444.2-2"/>
    <property type="match status" value="1"/>
</dbReference>
<feature type="binding site" evidence="11">
    <location>
        <position position="181"/>
    </location>
    <ligand>
        <name>thiamine diphosphate</name>
        <dbReference type="ChEBI" id="CHEBI:58937"/>
    </ligand>
</feature>
<comment type="subunit">
    <text evidence="3 11">Homodimer.</text>
</comment>
<keyword evidence="5 11" id="KW-0479">Metal-binding</keyword>
<feature type="binding site" evidence="11">
    <location>
        <position position="181"/>
    </location>
    <ligand>
        <name>Mg(2+)</name>
        <dbReference type="ChEBI" id="CHEBI:18420"/>
    </ligand>
</feature>
<dbReference type="GO" id="GO:0000287">
    <property type="term" value="F:magnesium ion binding"/>
    <property type="evidence" value="ECO:0007669"/>
    <property type="project" value="UniProtKB-UniRule"/>
</dbReference>